<dbReference type="InterPro" id="IPR000847">
    <property type="entry name" value="LysR_HTH_N"/>
</dbReference>
<keyword evidence="2" id="KW-0805">Transcription regulation</keyword>
<dbReference type="GO" id="GO:0003677">
    <property type="term" value="F:DNA binding"/>
    <property type="evidence" value="ECO:0007669"/>
    <property type="project" value="UniProtKB-KW"/>
</dbReference>
<dbReference type="Pfam" id="PF00126">
    <property type="entry name" value="HTH_1"/>
    <property type="match status" value="1"/>
</dbReference>
<dbReference type="InterPro" id="IPR005119">
    <property type="entry name" value="LysR_subst-bd"/>
</dbReference>
<keyword evidence="4" id="KW-0804">Transcription</keyword>
<sequence>MRSNISEMNKYNGDHNKFDMNKSLLQLIVKISDTKSFTKAGQELNMTQPAVSRAVTALEAELGVTLLTRNRRLGVKLTDVGERVVQIFRKILNEYEKINQEIALEKGLETGIVRIGAFPVASAYFLPKIISHIAKQYPNIEFTIFEGTNAEIKEWIELGRIDVGFIVSTNDELPTFPLLREEMFAVLAADHPLSKKDVIQASDLKHDYLIICKSGFEPPVLEWFERSNQEPQVKYVLHNNTTALNMVKEGMGIAIMSELSLSNIPNNIVIRKLEPQGYRDIHVATLSTEDASIAVKHFIHTTLDLFPQRESH</sequence>
<evidence type="ECO:0000256" key="4">
    <source>
        <dbReference type="ARBA" id="ARBA00023163"/>
    </source>
</evidence>
<protein>
    <submittedName>
        <fullName evidence="6">LysR family transcriptional regulator</fullName>
    </submittedName>
</protein>
<dbReference type="eggNOG" id="COG0583">
    <property type="taxonomic scope" value="Bacteria"/>
</dbReference>
<evidence type="ECO:0000313" key="6">
    <source>
        <dbReference type="EMBL" id="KEQ27636.1"/>
    </source>
</evidence>
<name>A0A081PAB3_9BACL</name>
<dbReference type="CDD" id="cd05466">
    <property type="entry name" value="PBP2_LTTR_substrate"/>
    <property type="match status" value="1"/>
</dbReference>
<dbReference type="SUPFAM" id="SSF46785">
    <property type="entry name" value="Winged helix' DNA-binding domain"/>
    <property type="match status" value="1"/>
</dbReference>
<dbReference type="SUPFAM" id="SSF53850">
    <property type="entry name" value="Periplasmic binding protein-like II"/>
    <property type="match status" value="1"/>
</dbReference>
<dbReference type="InterPro" id="IPR036388">
    <property type="entry name" value="WH-like_DNA-bd_sf"/>
</dbReference>
<dbReference type="Gene3D" id="1.10.10.10">
    <property type="entry name" value="Winged helix-like DNA-binding domain superfamily/Winged helix DNA-binding domain"/>
    <property type="match status" value="1"/>
</dbReference>
<organism evidence="6 7">
    <name type="scientific">Paenibacillus tyrfis</name>
    <dbReference type="NCBI Taxonomy" id="1501230"/>
    <lineage>
        <taxon>Bacteria</taxon>
        <taxon>Bacillati</taxon>
        <taxon>Bacillota</taxon>
        <taxon>Bacilli</taxon>
        <taxon>Bacillales</taxon>
        <taxon>Paenibacillaceae</taxon>
        <taxon>Paenibacillus</taxon>
    </lineage>
</organism>
<dbReference type="InterPro" id="IPR050950">
    <property type="entry name" value="HTH-type_LysR_regulators"/>
</dbReference>
<dbReference type="GO" id="GO:0005829">
    <property type="term" value="C:cytosol"/>
    <property type="evidence" value="ECO:0007669"/>
    <property type="project" value="TreeGrafter"/>
</dbReference>
<dbReference type="PANTHER" id="PTHR30419">
    <property type="entry name" value="HTH-TYPE TRANSCRIPTIONAL REGULATOR YBHD"/>
    <property type="match status" value="1"/>
</dbReference>
<keyword evidence="3" id="KW-0238">DNA-binding</keyword>
<dbReference type="PANTHER" id="PTHR30419:SF24">
    <property type="entry name" value="HTH-TYPE TRANSCRIPTIONAL REGULATOR CZCR"/>
    <property type="match status" value="1"/>
</dbReference>
<dbReference type="EMBL" id="JNVM01000002">
    <property type="protein sequence ID" value="KEQ27636.1"/>
    <property type="molecule type" value="Genomic_DNA"/>
</dbReference>
<evidence type="ECO:0000256" key="2">
    <source>
        <dbReference type="ARBA" id="ARBA00023015"/>
    </source>
</evidence>
<gene>
    <name evidence="6" type="ORF">ET33_13155</name>
</gene>
<keyword evidence="7" id="KW-1185">Reference proteome</keyword>
<dbReference type="Proteomes" id="UP000028123">
    <property type="component" value="Unassembled WGS sequence"/>
</dbReference>
<evidence type="ECO:0000256" key="3">
    <source>
        <dbReference type="ARBA" id="ARBA00023125"/>
    </source>
</evidence>
<dbReference type="PRINTS" id="PR00039">
    <property type="entry name" value="HTHLYSR"/>
</dbReference>
<dbReference type="GO" id="GO:0003700">
    <property type="term" value="F:DNA-binding transcription factor activity"/>
    <property type="evidence" value="ECO:0007669"/>
    <property type="project" value="InterPro"/>
</dbReference>
<accession>A0A081PAB3</accession>
<feature type="domain" description="HTH lysR-type" evidence="5">
    <location>
        <begin position="20"/>
        <end position="78"/>
    </location>
</feature>
<dbReference type="InterPro" id="IPR036390">
    <property type="entry name" value="WH_DNA-bd_sf"/>
</dbReference>
<dbReference type="Gene3D" id="3.40.190.290">
    <property type="match status" value="1"/>
</dbReference>
<evidence type="ECO:0000256" key="1">
    <source>
        <dbReference type="ARBA" id="ARBA00009437"/>
    </source>
</evidence>
<dbReference type="AlphaFoldDB" id="A0A081PAB3"/>
<dbReference type="Pfam" id="PF03466">
    <property type="entry name" value="LysR_substrate"/>
    <property type="match status" value="1"/>
</dbReference>
<comment type="similarity">
    <text evidence="1">Belongs to the LysR transcriptional regulatory family.</text>
</comment>
<dbReference type="FunFam" id="1.10.10.10:FF:000001">
    <property type="entry name" value="LysR family transcriptional regulator"/>
    <property type="match status" value="1"/>
</dbReference>
<dbReference type="PROSITE" id="PS50931">
    <property type="entry name" value="HTH_LYSR"/>
    <property type="match status" value="1"/>
</dbReference>
<comment type="caution">
    <text evidence="6">The sequence shown here is derived from an EMBL/GenBank/DDBJ whole genome shotgun (WGS) entry which is preliminary data.</text>
</comment>
<evidence type="ECO:0000259" key="5">
    <source>
        <dbReference type="PROSITE" id="PS50931"/>
    </source>
</evidence>
<reference evidence="6 7" key="1">
    <citation type="submission" date="2014-06" db="EMBL/GenBank/DDBJ databases">
        <title>Draft genome sequence of Paenibacillus sp. MSt1.</title>
        <authorList>
            <person name="Aw Y.K."/>
            <person name="Ong K.S."/>
            <person name="Gan H.M."/>
            <person name="Lee S.M."/>
        </authorList>
    </citation>
    <scope>NUCLEOTIDE SEQUENCE [LARGE SCALE GENOMIC DNA]</scope>
    <source>
        <strain evidence="6 7">MSt1</strain>
    </source>
</reference>
<proteinExistence type="inferred from homology"/>
<evidence type="ECO:0000313" key="7">
    <source>
        <dbReference type="Proteomes" id="UP000028123"/>
    </source>
</evidence>